<proteinExistence type="predicted"/>
<evidence type="ECO:0000313" key="1">
    <source>
        <dbReference type="EMBL" id="AEG67887.1"/>
    </source>
</evidence>
<gene>
    <name evidence="1" type="ordered locus">RSPO_c00584</name>
</gene>
<sequence>MRPHRAGQTGRALRVARLFLRRRRDRYQAYFALASTVRPLA</sequence>
<dbReference type="EMBL" id="CP002819">
    <property type="protein sequence ID" value="AEG67887.1"/>
    <property type="molecule type" value="Genomic_DNA"/>
</dbReference>
<name>F6FY83_RALS8</name>
<dbReference type="AlphaFoldDB" id="F6FY83"/>
<reference evidence="1 2" key="1">
    <citation type="journal article" date="2011" name="J. Bacteriol.">
        <title>Complete genome sequence of the plant pathogen Ralstonia solanacearum strain Po82.</title>
        <authorList>
            <person name="Xu J."/>
            <person name="Zheng H.J."/>
            <person name="Liu L."/>
            <person name="Pan Z.C."/>
            <person name="Prior P."/>
            <person name="Tang B."/>
            <person name="Xu J.S."/>
            <person name="Zhang H."/>
            <person name="Tian Q."/>
            <person name="Zhang L.Q."/>
            <person name="Feng J."/>
        </authorList>
    </citation>
    <scope>NUCLEOTIDE SEQUENCE [LARGE SCALE GENOMIC DNA]</scope>
    <source>
        <strain evidence="1 2">Po82</strain>
    </source>
</reference>
<organism evidence="1 2">
    <name type="scientific">Ralstonia solanacearum (strain Po82)</name>
    <dbReference type="NCBI Taxonomy" id="1031711"/>
    <lineage>
        <taxon>Bacteria</taxon>
        <taxon>Pseudomonadati</taxon>
        <taxon>Pseudomonadota</taxon>
        <taxon>Betaproteobacteria</taxon>
        <taxon>Burkholderiales</taxon>
        <taxon>Burkholderiaceae</taxon>
        <taxon>Ralstonia</taxon>
        <taxon>Ralstonia solanacearum species complex</taxon>
    </lineage>
</organism>
<dbReference type="KEGG" id="rsn:RSPO_c00584"/>
<evidence type="ECO:0000313" key="2">
    <source>
        <dbReference type="Proteomes" id="UP000007953"/>
    </source>
</evidence>
<accession>F6FY83</accession>
<dbReference type="Proteomes" id="UP000007953">
    <property type="component" value="Chromosome"/>
</dbReference>
<dbReference type="HOGENOM" id="CLU_3275589_0_0_4"/>
<protein>
    <submittedName>
        <fullName evidence="1">Uncharacterized protein</fullName>
    </submittedName>
</protein>